<keyword evidence="2 6" id="KW-0285">Flavoprotein</keyword>
<keyword evidence="3 6" id="KW-0274">FAD</keyword>
<evidence type="ECO:0000259" key="7">
    <source>
        <dbReference type="Pfam" id="PF07992"/>
    </source>
</evidence>
<dbReference type="SUPFAM" id="SSF51905">
    <property type="entry name" value="FAD/NAD(P)-binding domain"/>
    <property type="match status" value="1"/>
</dbReference>
<dbReference type="EC" id="1.18.1.2" evidence="6"/>
<feature type="binding site" evidence="6">
    <location>
        <position position="48"/>
    </location>
    <ligand>
        <name>FAD</name>
        <dbReference type="ChEBI" id="CHEBI:57692"/>
    </ligand>
</feature>
<feature type="binding site" evidence="6">
    <location>
        <position position="287"/>
    </location>
    <ligand>
        <name>FAD</name>
        <dbReference type="ChEBI" id="CHEBI:57692"/>
    </ligand>
</feature>
<feature type="binding site" evidence="6">
    <location>
        <position position="43"/>
    </location>
    <ligand>
        <name>FAD</name>
        <dbReference type="ChEBI" id="CHEBI:57692"/>
    </ligand>
</feature>
<comment type="similarity">
    <text evidence="6">Belongs to the ferredoxin--NADP reductase type 2 family.</text>
</comment>
<evidence type="ECO:0000256" key="5">
    <source>
        <dbReference type="ARBA" id="ARBA00023002"/>
    </source>
</evidence>
<feature type="binding site" evidence="6">
    <location>
        <position position="88"/>
    </location>
    <ligand>
        <name>FAD</name>
        <dbReference type="ChEBI" id="CHEBI:57692"/>
    </ligand>
</feature>
<dbReference type="Pfam" id="PF07992">
    <property type="entry name" value="Pyr_redox_2"/>
    <property type="match status" value="1"/>
</dbReference>
<comment type="caution">
    <text evidence="6">Lacks conserved residue(s) required for the propagation of feature annotation.</text>
</comment>
<proteinExistence type="inferred from homology"/>
<feature type="binding site" evidence="6">
    <location>
        <position position="327"/>
    </location>
    <ligand>
        <name>FAD</name>
        <dbReference type="ChEBI" id="CHEBI:57692"/>
    </ligand>
</feature>
<dbReference type="PANTHER" id="PTHR48105">
    <property type="entry name" value="THIOREDOXIN REDUCTASE 1-RELATED-RELATED"/>
    <property type="match status" value="1"/>
</dbReference>
<feature type="binding site" evidence="6">
    <location>
        <position position="122"/>
    </location>
    <ligand>
        <name>FAD</name>
        <dbReference type="ChEBI" id="CHEBI:57692"/>
    </ligand>
</feature>
<keyword evidence="4 6" id="KW-0521">NADP</keyword>
<reference evidence="8 9" key="1">
    <citation type="submission" date="2024-07" db="EMBL/GenBank/DDBJ databases">
        <authorList>
            <person name="Yun M."/>
        </authorList>
    </citation>
    <scope>NUCLEOTIDE SEQUENCE [LARGE SCALE GENOMIC DNA]</scope>
    <source>
        <strain evidence="8 9">MS01</strain>
    </source>
</reference>
<keyword evidence="9" id="KW-1185">Reference proteome</keyword>
<gene>
    <name evidence="8" type="ORF">AB3K24_02210</name>
</gene>
<name>A0ABV3S182_9LACO</name>
<organism evidence="8 9">
    <name type="scientific">Leuconostoc aquikimchii</name>
    <dbReference type="NCBI Taxonomy" id="3236804"/>
    <lineage>
        <taxon>Bacteria</taxon>
        <taxon>Bacillati</taxon>
        <taxon>Bacillota</taxon>
        <taxon>Bacilli</taxon>
        <taxon>Lactobacillales</taxon>
        <taxon>Lactobacillaceae</taxon>
        <taxon>Leuconostoc</taxon>
    </lineage>
</organism>
<dbReference type="PRINTS" id="PR00368">
    <property type="entry name" value="FADPNR"/>
</dbReference>
<comment type="catalytic activity">
    <reaction evidence="6">
        <text>2 reduced [2Fe-2S]-[ferredoxin] + NADP(+) + H(+) = 2 oxidized [2Fe-2S]-[ferredoxin] + NADPH</text>
        <dbReference type="Rhea" id="RHEA:20125"/>
        <dbReference type="Rhea" id="RHEA-COMP:10000"/>
        <dbReference type="Rhea" id="RHEA-COMP:10001"/>
        <dbReference type="ChEBI" id="CHEBI:15378"/>
        <dbReference type="ChEBI" id="CHEBI:33737"/>
        <dbReference type="ChEBI" id="CHEBI:33738"/>
        <dbReference type="ChEBI" id="CHEBI:57783"/>
        <dbReference type="ChEBI" id="CHEBI:58349"/>
        <dbReference type="EC" id="1.18.1.2"/>
    </reaction>
</comment>
<dbReference type="InterPro" id="IPR023753">
    <property type="entry name" value="FAD/NAD-binding_dom"/>
</dbReference>
<accession>A0ABV3S182</accession>
<evidence type="ECO:0000256" key="2">
    <source>
        <dbReference type="ARBA" id="ARBA00022630"/>
    </source>
</evidence>
<evidence type="ECO:0000256" key="3">
    <source>
        <dbReference type="ARBA" id="ARBA00022827"/>
    </source>
</evidence>
<dbReference type="Proteomes" id="UP001556617">
    <property type="component" value="Unassembled WGS sequence"/>
</dbReference>
<dbReference type="InterPro" id="IPR036188">
    <property type="entry name" value="FAD/NAD-bd_sf"/>
</dbReference>
<keyword evidence="5 6" id="KW-0560">Oxidoreductase</keyword>
<dbReference type="InterPro" id="IPR050097">
    <property type="entry name" value="Ferredoxin-NADP_redctase_2"/>
</dbReference>
<comment type="caution">
    <text evidence="8">The sequence shown here is derived from an EMBL/GenBank/DDBJ whole genome shotgun (WGS) entry which is preliminary data.</text>
</comment>
<sequence>MTQEVYDIAIIGGGPVGMFTAFYASLRQTKTVLVESLATLGGQVSALYPEKTILDVAGFSGIKGAAFITELDKQLHLFPVDIKTETTVVNVEQSGELFTVTTDIGEPFQAKTVIITTGKGAFEPRKMQVDGVDELVGQGVHYFVTNKQDFANRHVAIAGGGDSAVDMATMLNDVTHATTIIHRRDNFRAMEQSVNALNQSTVIQETPKKISHIEKQSNGQLKITLAQVKADTITNDIQVDDLIVNYGFISESKTIQGWAIQPEISGQVFKVDQEMQTSIPGVFAVGDASHYIGKADLIAIGFGEAPHAVNAAIRTFDPHRGGPGHSSSMVL</sequence>
<protein>
    <recommendedName>
        <fullName evidence="6">Ferredoxin--NADP reductase</fullName>
        <shortName evidence="6">FNR</shortName>
        <shortName evidence="6">Fd-NADP(+) reductase</shortName>
        <ecNumber evidence="6">1.18.1.2</ecNumber>
    </recommendedName>
</protein>
<dbReference type="Gene3D" id="3.50.50.60">
    <property type="entry name" value="FAD/NAD(P)-binding domain"/>
    <property type="match status" value="2"/>
</dbReference>
<evidence type="ECO:0000256" key="6">
    <source>
        <dbReference type="HAMAP-Rule" id="MF_01685"/>
    </source>
</evidence>
<evidence type="ECO:0000256" key="1">
    <source>
        <dbReference type="ARBA" id="ARBA00011738"/>
    </source>
</evidence>
<evidence type="ECO:0000313" key="9">
    <source>
        <dbReference type="Proteomes" id="UP001556617"/>
    </source>
</evidence>
<feature type="binding site" evidence="6">
    <location>
        <position position="35"/>
    </location>
    <ligand>
        <name>FAD</name>
        <dbReference type="ChEBI" id="CHEBI:57692"/>
    </ligand>
</feature>
<dbReference type="PRINTS" id="PR00469">
    <property type="entry name" value="PNDRDTASEII"/>
</dbReference>
<dbReference type="HAMAP" id="MF_01685">
    <property type="entry name" value="FENR2"/>
    <property type="match status" value="1"/>
</dbReference>
<evidence type="ECO:0000256" key="4">
    <source>
        <dbReference type="ARBA" id="ARBA00022857"/>
    </source>
</evidence>
<dbReference type="InterPro" id="IPR022890">
    <property type="entry name" value="Fd--NADP_Rdtase_type_2"/>
</dbReference>
<evidence type="ECO:0000313" key="8">
    <source>
        <dbReference type="EMBL" id="MEX0380168.1"/>
    </source>
</evidence>
<dbReference type="RefSeq" id="WP_367973588.1">
    <property type="nucleotide sequence ID" value="NZ_JBFPEQ010000001.1"/>
</dbReference>
<comment type="cofactor">
    <cofactor evidence="6">
        <name>FAD</name>
        <dbReference type="ChEBI" id="CHEBI:57692"/>
    </cofactor>
    <text evidence="6">Binds 1 FAD per subunit.</text>
</comment>
<dbReference type="EMBL" id="JBFPER010000001">
    <property type="protein sequence ID" value="MEX0380168.1"/>
    <property type="molecule type" value="Genomic_DNA"/>
</dbReference>
<feature type="domain" description="FAD/NAD(P)-binding" evidence="7">
    <location>
        <begin position="6"/>
        <end position="299"/>
    </location>
</feature>
<comment type="subunit">
    <text evidence="1 6">Homodimer.</text>
</comment>